<feature type="compositionally biased region" description="Polar residues" evidence="1">
    <location>
        <begin position="48"/>
        <end position="57"/>
    </location>
</feature>
<feature type="region of interest" description="Disordered" evidence="1">
    <location>
        <begin position="523"/>
        <end position="548"/>
    </location>
</feature>
<evidence type="ECO:0000313" key="3">
    <source>
        <dbReference type="Proteomes" id="UP000265663"/>
    </source>
</evidence>
<gene>
    <name evidence="2" type="ORF">GMOD_00004989</name>
</gene>
<dbReference type="OrthoDB" id="5374844at2759"/>
<protein>
    <submittedName>
        <fullName evidence="2">Uncharacterized protein</fullName>
    </submittedName>
</protein>
<dbReference type="Proteomes" id="UP000265663">
    <property type="component" value="Unassembled WGS sequence"/>
</dbReference>
<keyword evidence="3" id="KW-1185">Reference proteome</keyword>
<reference evidence="2 3" key="1">
    <citation type="journal article" date="2014" name="PLoS ONE">
        <title>De novo Genome Assembly of the Fungal Plant Pathogen Pyrenophora semeniperda.</title>
        <authorList>
            <person name="Soliai M.M."/>
            <person name="Meyer S.E."/>
            <person name="Udall J.A."/>
            <person name="Elzinga D.E."/>
            <person name="Hermansen R.A."/>
            <person name="Bodily P.M."/>
            <person name="Hart A.A."/>
            <person name="Coleman C.E."/>
        </authorList>
    </citation>
    <scope>NUCLEOTIDE SEQUENCE [LARGE SCALE GENOMIC DNA]</scope>
    <source>
        <strain evidence="2 3">CCB06</strain>
        <tissue evidence="2">Mycelium</tissue>
    </source>
</reference>
<feature type="compositionally biased region" description="Polar residues" evidence="1">
    <location>
        <begin position="1"/>
        <end position="10"/>
    </location>
</feature>
<feature type="region of interest" description="Disordered" evidence="1">
    <location>
        <begin position="205"/>
        <end position="241"/>
    </location>
</feature>
<feature type="region of interest" description="Disordered" evidence="1">
    <location>
        <begin position="435"/>
        <end position="456"/>
    </location>
</feature>
<organism evidence="2 3">
    <name type="scientific">Pyrenophora seminiperda CCB06</name>
    <dbReference type="NCBI Taxonomy" id="1302712"/>
    <lineage>
        <taxon>Eukaryota</taxon>
        <taxon>Fungi</taxon>
        <taxon>Dikarya</taxon>
        <taxon>Ascomycota</taxon>
        <taxon>Pezizomycotina</taxon>
        <taxon>Dothideomycetes</taxon>
        <taxon>Pleosporomycetidae</taxon>
        <taxon>Pleosporales</taxon>
        <taxon>Pleosporineae</taxon>
        <taxon>Pleosporaceae</taxon>
        <taxon>Pyrenophora</taxon>
    </lineage>
</organism>
<feature type="compositionally biased region" description="Basic residues" evidence="1">
    <location>
        <begin position="102"/>
        <end position="111"/>
    </location>
</feature>
<feature type="compositionally biased region" description="Basic and acidic residues" evidence="1">
    <location>
        <begin position="80"/>
        <end position="91"/>
    </location>
</feature>
<evidence type="ECO:0000256" key="1">
    <source>
        <dbReference type="SAM" id="MobiDB-lite"/>
    </source>
</evidence>
<accession>A0A3M7MI03</accession>
<name>A0A3M7MI03_9PLEO</name>
<feature type="region of interest" description="Disordered" evidence="1">
    <location>
        <begin position="257"/>
        <end position="280"/>
    </location>
</feature>
<dbReference type="EMBL" id="KE747843">
    <property type="protein sequence ID" value="RMZ74133.1"/>
    <property type="molecule type" value="Genomic_DNA"/>
</dbReference>
<proteinExistence type="predicted"/>
<feature type="compositionally biased region" description="Basic residues" evidence="1">
    <location>
        <begin position="212"/>
        <end position="223"/>
    </location>
</feature>
<feature type="region of interest" description="Disordered" evidence="1">
    <location>
        <begin position="1"/>
        <end position="111"/>
    </location>
</feature>
<dbReference type="AlphaFoldDB" id="A0A3M7MI03"/>
<evidence type="ECO:0000313" key="2">
    <source>
        <dbReference type="EMBL" id="RMZ74133.1"/>
    </source>
</evidence>
<sequence length="654" mass="72985">MAQSQIQAQADRQRKIPNPKLLLGTGKLSSVSQATKLKGFKRPRVQSDGLSSPTETKTGYLGVSQHAKAASSKKQKKSNRVIEMETKHKVDDDAEFVPTQPKQKRLPAKRKTVTENINEHGKQLKRLCVPVANRTEPKTLETSREERSRLVAKSPRSIVSTRHPLIGGLLGSQRPADISTTPFKKPILPARATETLSTPTKPRMKFAETRRSHTPKHVQRRSRHEAYHLSSSPPVLPETDGTGDWLRTDFDLEILSSNSKPVPASPNAESTAISGHADRDDVDCEKQIGDSQTAKNNPFTQRRVNRKTTSFLRRLTGEDQVNEDVDDNIGSQHGVQIMLNGSASSKTDALIRKSREAPPRLPSQMGILGDVDHQFITSQLRQGPDICICTTIRNARPSKVEHKSNELPGYKPYSETQARKVRLRKATSCYRQDSDDERIHHGRSSCRSPTLSITEDERELPQQHIRDLARIHAIDLALPANHEILEDSPFEHTIPPFVVDGIVIKPHSCGDVPFPTAYASSPLTTFPSSPPPPASPSAHGSTSADLEPQTDLLIPSSNAEVTAWESSLHSDQRAVYDSMIRTSKRVSRHIVDDKTTVENVVEEYTRDKVNRILESRDANLQRLLSKIDKEREVVREVLVSIEKTLGLKRIKVRE</sequence>